<dbReference type="InterPro" id="IPR018357">
    <property type="entry name" value="Hexapep_transf_CS"/>
</dbReference>
<dbReference type="EMBL" id="RQVS01000008">
    <property type="protein sequence ID" value="RRJ86639.1"/>
    <property type="molecule type" value="Genomic_DNA"/>
</dbReference>
<comment type="caution">
    <text evidence="2">The sequence shown here is derived from an EMBL/GenBank/DDBJ whole genome shotgun (WGS) entry which is preliminary data.</text>
</comment>
<organism evidence="2 3">
    <name type="scientific">Gulosibacter macacae</name>
    <dbReference type="NCBI Taxonomy" id="2488791"/>
    <lineage>
        <taxon>Bacteria</taxon>
        <taxon>Bacillati</taxon>
        <taxon>Actinomycetota</taxon>
        <taxon>Actinomycetes</taxon>
        <taxon>Micrococcales</taxon>
        <taxon>Microbacteriaceae</taxon>
        <taxon>Gulosibacter</taxon>
    </lineage>
</organism>
<keyword evidence="1" id="KW-0812">Transmembrane</keyword>
<reference evidence="2 3" key="1">
    <citation type="submission" date="2018-11" db="EMBL/GenBank/DDBJ databases">
        <title>YIM 102482-1 draft genome.</title>
        <authorList>
            <person name="Li G."/>
            <person name="Jiang Y."/>
        </authorList>
    </citation>
    <scope>NUCLEOTIDE SEQUENCE [LARGE SCALE GENOMIC DNA]</scope>
    <source>
        <strain evidence="2 3">YIM 102482-1</strain>
    </source>
</reference>
<dbReference type="Proteomes" id="UP000274391">
    <property type="component" value="Unassembled WGS sequence"/>
</dbReference>
<sequence length="133" mass="13216">MRLLLEVKSNCEVVVGVGVGVGLGVAVGVAVVVGVGVDVEVGVSASGVVASTTVSGASLFTRPFDTAAATSPAVPRRSTALAASTRRLAAEPRFFDGAGLMPADSSSSAGSVGLGPSLSRIRQASHRRSTFCD</sequence>
<proteinExistence type="predicted"/>
<dbReference type="AlphaFoldDB" id="A0A3P3VYX7"/>
<evidence type="ECO:0000313" key="3">
    <source>
        <dbReference type="Proteomes" id="UP000274391"/>
    </source>
</evidence>
<keyword evidence="3" id="KW-1185">Reference proteome</keyword>
<accession>A0A3P3VYX7</accession>
<feature type="transmembrane region" description="Helical" evidence="1">
    <location>
        <begin position="12"/>
        <end position="37"/>
    </location>
</feature>
<evidence type="ECO:0000313" key="2">
    <source>
        <dbReference type="EMBL" id="RRJ86639.1"/>
    </source>
</evidence>
<keyword evidence="1" id="KW-1133">Transmembrane helix</keyword>
<name>A0A3P3VYX7_9MICO</name>
<protein>
    <submittedName>
        <fullName evidence="2">Uncharacterized protein</fullName>
    </submittedName>
</protein>
<keyword evidence="1" id="KW-0472">Membrane</keyword>
<gene>
    <name evidence="2" type="ORF">EG850_08315</name>
</gene>
<dbReference type="PROSITE" id="PS00101">
    <property type="entry name" value="HEXAPEP_TRANSFERASES"/>
    <property type="match status" value="1"/>
</dbReference>
<evidence type="ECO:0000256" key="1">
    <source>
        <dbReference type="SAM" id="Phobius"/>
    </source>
</evidence>
<dbReference type="GO" id="GO:0016740">
    <property type="term" value="F:transferase activity"/>
    <property type="evidence" value="ECO:0007669"/>
    <property type="project" value="InterPro"/>
</dbReference>